<dbReference type="CDD" id="cd05828">
    <property type="entry name" value="Sortase_D_1"/>
    <property type="match status" value="1"/>
</dbReference>
<dbReference type="GO" id="GO:0016787">
    <property type="term" value="F:hydrolase activity"/>
    <property type="evidence" value="ECO:0007669"/>
    <property type="project" value="UniProtKB-KW"/>
</dbReference>
<dbReference type="Proteomes" id="UP000281498">
    <property type="component" value="Unassembled WGS sequence"/>
</dbReference>
<dbReference type="Pfam" id="PF04203">
    <property type="entry name" value="Sortase"/>
    <property type="match status" value="1"/>
</dbReference>
<dbReference type="AlphaFoldDB" id="A0A3A9K4N6"/>
<dbReference type="Gene3D" id="2.40.260.10">
    <property type="entry name" value="Sortase"/>
    <property type="match status" value="1"/>
</dbReference>
<evidence type="ECO:0000256" key="2">
    <source>
        <dbReference type="PIRSR" id="PIRSR605754-1"/>
    </source>
</evidence>
<dbReference type="InterPro" id="IPR041999">
    <property type="entry name" value="Sortase_D_1"/>
</dbReference>
<sequence length="260" mass="29009">MSDYQGQVKKRSWKRIFLMILATSLLVGGLWFTSTNAFKFGKAMLIFEIQQSQELKASAAPRSRIGSLQEDKLIPVAKTESENPILLESDLSESEVESSITDSEPILTEENWVPEIGELMGVLEIPAITASLPIYHGTDEDELEKGVGHYADSVLPGYKDNSVLSGHRDTVFRKLGEVGEKDILVVKTKSGEYTYRVFNVRIVDADDRTVIVPSGKAKLTVTTCYPFQFIGNAPERYVLEAYLIDEKSYSNGDKVVFNNK</sequence>
<keyword evidence="1" id="KW-0378">Hydrolase</keyword>
<gene>
    <name evidence="3" type="ORF">CR203_15500</name>
</gene>
<reference evidence="3 4" key="1">
    <citation type="submission" date="2017-10" db="EMBL/GenBank/DDBJ databases">
        <title>Bacillus sp. nov., a halophilic bacterium isolated from a Keqin Lake.</title>
        <authorList>
            <person name="Wang H."/>
        </authorList>
    </citation>
    <scope>NUCLEOTIDE SEQUENCE [LARGE SCALE GENOMIC DNA]</scope>
    <source>
        <strain evidence="3 4">KCTC 13187</strain>
    </source>
</reference>
<dbReference type="InterPro" id="IPR023365">
    <property type="entry name" value="Sortase_dom-sf"/>
</dbReference>
<accession>A0A3A9K4N6</accession>
<dbReference type="SUPFAM" id="SSF63817">
    <property type="entry name" value="Sortase"/>
    <property type="match status" value="1"/>
</dbReference>
<dbReference type="RefSeq" id="WP_110939080.1">
    <property type="nucleotide sequence ID" value="NZ_KZ614148.1"/>
</dbReference>
<name>A0A3A9K4N6_9BACI</name>
<evidence type="ECO:0000256" key="1">
    <source>
        <dbReference type="ARBA" id="ARBA00022801"/>
    </source>
</evidence>
<dbReference type="NCBIfam" id="TIGR01076">
    <property type="entry name" value="sortase_fam"/>
    <property type="match status" value="1"/>
</dbReference>
<dbReference type="InterPro" id="IPR005754">
    <property type="entry name" value="Sortase"/>
</dbReference>
<dbReference type="NCBIfam" id="NF033746">
    <property type="entry name" value="class_D_sortase"/>
    <property type="match status" value="1"/>
</dbReference>
<proteinExistence type="predicted"/>
<evidence type="ECO:0000313" key="4">
    <source>
        <dbReference type="Proteomes" id="UP000281498"/>
    </source>
</evidence>
<feature type="active site" description="Acyl-thioester intermediate" evidence="2">
    <location>
        <position position="224"/>
    </location>
</feature>
<keyword evidence="4" id="KW-1185">Reference proteome</keyword>
<feature type="active site" description="Proton donor/acceptor" evidence="2">
    <location>
        <position position="167"/>
    </location>
</feature>
<comment type="caution">
    <text evidence="3">The sequence shown here is derived from an EMBL/GenBank/DDBJ whole genome shotgun (WGS) entry which is preliminary data.</text>
</comment>
<dbReference type="InterPro" id="IPR053525">
    <property type="entry name" value="Sortase_D"/>
</dbReference>
<organism evidence="3 4">
    <name type="scientific">Salipaludibacillus neizhouensis</name>
    <dbReference type="NCBI Taxonomy" id="885475"/>
    <lineage>
        <taxon>Bacteria</taxon>
        <taxon>Bacillati</taxon>
        <taxon>Bacillota</taxon>
        <taxon>Bacilli</taxon>
        <taxon>Bacillales</taxon>
        <taxon>Bacillaceae</taxon>
    </lineage>
</organism>
<dbReference type="OrthoDB" id="165822at2"/>
<protein>
    <submittedName>
        <fullName evidence="3">Class D sortase</fullName>
    </submittedName>
</protein>
<dbReference type="EMBL" id="PDOE01000007">
    <property type="protein sequence ID" value="RKL66298.1"/>
    <property type="molecule type" value="Genomic_DNA"/>
</dbReference>
<evidence type="ECO:0000313" key="3">
    <source>
        <dbReference type="EMBL" id="RKL66298.1"/>
    </source>
</evidence>